<dbReference type="Proteomes" id="UP000006167">
    <property type="component" value="Chromosome"/>
</dbReference>
<dbReference type="AlphaFoldDB" id="A0A0E0Y099"/>
<organism evidence="1 2">
    <name type="scientific">Escherichia coli O104:H4 (strain 2011C-3493)</name>
    <dbReference type="NCBI Taxonomy" id="1133852"/>
    <lineage>
        <taxon>Bacteria</taxon>
        <taxon>Pseudomonadati</taxon>
        <taxon>Pseudomonadota</taxon>
        <taxon>Gammaproteobacteria</taxon>
        <taxon>Enterobacterales</taxon>
        <taxon>Enterobacteriaceae</taxon>
        <taxon>Escherichia</taxon>
    </lineage>
</organism>
<protein>
    <submittedName>
        <fullName evidence="1">Uncharacterized protein</fullName>
    </submittedName>
</protein>
<evidence type="ECO:0000313" key="2">
    <source>
        <dbReference type="Proteomes" id="UP000006167"/>
    </source>
</evidence>
<dbReference type="EMBL" id="CP003289">
    <property type="protein sequence ID" value="AFS74725.1"/>
    <property type="molecule type" value="Genomic_DNA"/>
</dbReference>
<sequence>MELINGRPGRDFIVGTYTYSEIKDLNFMAKEEKRAREELKHRGYELAYIKADSECNGMFVRAYRVYTDKAPSNV</sequence>
<name>A0A0E0Y099_ECO1C</name>
<reference evidence="1 2" key="1">
    <citation type="journal article" date="2012" name="PLoS ONE">
        <title>Genomic comparison of Escherichia coli O104:H4 isolates from 2009 and 2011 reveals plasmid, and prophage heterogeneity, including Shiga toxin encoding phage stx2.</title>
        <authorList>
            <consortium name="Threat Characterization Consortium"/>
            <person name="Ahmed S.A."/>
            <person name="Awosika J."/>
            <person name="Baldwin C."/>
            <person name="Bishop-Lilly K.A."/>
            <person name="Biswas B."/>
            <person name="Broomall S."/>
            <person name="Chain P.S."/>
            <person name="Chertkov O."/>
            <person name="Chokoshvili O."/>
            <person name="Coyne S."/>
            <person name="Davenport K."/>
            <person name="Detter J.C."/>
            <person name="Dorman W."/>
            <person name="Erkkila T.H."/>
            <person name="Folster J.P."/>
            <person name="Frey K.G."/>
            <person name="George M."/>
            <person name="Gleasner C."/>
            <person name="Henry M."/>
            <person name="Hill K.K."/>
            <person name="Hubbard K."/>
            <person name="Insalaco J."/>
            <person name="Johnson S."/>
            <person name="Kitzmiller A."/>
            <person name="Krepps M."/>
            <person name="Lo C.C."/>
            <person name="Luu T."/>
            <person name="McNew L.A."/>
            <person name="Minogue T."/>
            <person name="Munk C.A."/>
            <person name="Osborne B."/>
            <person name="Patel M."/>
            <person name="Reitenga K.G."/>
            <person name="Rosenzweig C.N."/>
            <person name="Shea A."/>
            <person name="Shen X."/>
            <person name="Strockbine N."/>
            <person name="Tarr C."/>
            <person name="Teshima H."/>
            <person name="van Gieson E."/>
            <person name="Verratti K."/>
            <person name="Wolcott M."/>
            <person name="Xie G."/>
            <person name="Sozhamannan S."/>
            <person name="Gibbons H.S."/>
        </authorList>
    </citation>
    <scope>NUCLEOTIDE SEQUENCE [LARGE SCALE GENOMIC DNA]</scope>
    <source>
        <strain evidence="1 2">2011C-3493</strain>
    </source>
</reference>
<proteinExistence type="predicted"/>
<dbReference type="KEGG" id="esl:O3K_14200"/>
<dbReference type="HOGENOM" id="CLU_2736336_0_0_6"/>
<evidence type="ECO:0000313" key="1">
    <source>
        <dbReference type="EMBL" id="AFS74725.1"/>
    </source>
</evidence>
<accession>A0A0E0Y099</accession>
<gene>
    <name evidence="1" type="ordered locus">O3K_14200</name>
</gene>